<evidence type="ECO:0000256" key="1">
    <source>
        <dbReference type="ARBA" id="ARBA00023015"/>
    </source>
</evidence>
<evidence type="ECO:0000259" key="4">
    <source>
        <dbReference type="PROSITE" id="PS50949"/>
    </source>
</evidence>
<protein>
    <recommendedName>
        <fullName evidence="4">HTH gntR-type domain-containing protein</fullName>
    </recommendedName>
</protein>
<name>A0A0W7WGT6_9RHOB</name>
<comment type="caution">
    <text evidence="5">The sequence shown here is derived from an EMBL/GenBank/DDBJ whole genome shotgun (WGS) entry which is preliminary data.</text>
</comment>
<keyword evidence="1" id="KW-0805">Transcription regulation</keyword>
<dbReference type="AlphaFoldDB" id="A0A0W7WGT6"/>
<dbReference type="Gene3D" id="1.20.120.530">
    <property type="entry name" value="GntR ligand-binding domain-like"/>
    <property type="match status" value="1"/>
</dbReference>
<feature type="domain" description="HTH gntR-type" evidence="4">
    <location>
        <begin position="19"/>
        <end position="86"/>
    </location>
</feature>
<dbReference type="Gene3D" id="1.10.10.10">
    <property type="entry name" value="Winged helix-like DNA-binding domain superfamily/Winged helix DNA-binding domain"/>
    <property type="match status" value="1"/>
</dbReference>
<dbReference type="Pfam" id="PF07729">
    <property type="entry name" value="FCD"/>
    <property type="match status" value="1"/>
</dbReference>
<evidence type="ECO:0000313" key="5">
    <source>
        <dbReference type="EMBL" id="KUF09843.1"/>
    </source>
</evidence>
<dbReference type="InterPro" id="IPR008920">
    <property type="entry name" value="TF_FadR/GntR_C"/>
</dbReference>
<keyword evidence="3" id="KW-0804">Transcription</keyword>
<evidence type="ECO:0000313" key="6">
    <source>
        <dbReference type="Proteomes" id="UP000054396"/>
    </source>
</evidence>
<dbReference type="SMART" id="SM00895">
    <property type="entry name" value="FCD"/>
    <property type="match status" value="1"/>
</dbReference>
<dbReference type="InterPro" id="IPR036390">
    <property type="entry name" value="WH_DNA-bd_sf"/>
</dbReference>
<dbReference type="SMART" id="SM00345">
    <property type="entry name" value="HTH_GNTR"/>
    <property type="match status" value="1"/>
</dbReference>
<gene>
    <name evidence="5" type="ORF">AVJ23_15470</name>
</gene>
<keyword evidence="2" id="KW-0238">DNA-binding</keyword>
<dbReference type="GO" id="GO:0003677">
    <property type="term" value="F:DNA binding"/>
    <property type="evidence" value="ECO:0007669"/>
    <property type="project" value="UniProtKB-KW"/>
</dbReference>
<dbReference type="SUPFAM" id="SSF48008">
    <property type="entry name" value="GntR ligand-binding domain-like"/>
    <property type="match status" value="1"/>
</dbReference>
<dbReference type="PANTHER" id="PTHR43537">
    <property type="entry name" value="TRANSCRIPTIONAL REGULATOR, GNTR FAMILY"/>
    <property type="match status" value="1"/>
</dbReference>
<dbReference type="GO" id="GO:0003700">
    <property type="term" value="F:DNA-binding transcription factor activity"/>
    <property type="evidence" value="ECO:0007669"/>
    <property type="project" value="InterPro"/>
</dbReference>
<dbReference type="InterPro" id="IPR036388">
    <property type="entry name" value="WH-like_DNA-bd_sf"/>
</dbReference>
<dbReference type="Pfam" id="PF00392">
    <property type="entry name" value="GntR"/>
    <property type="match status" value="1"/>
</dbReference>
<dbReference type="Proteomes" id="UP000054396">
    <property type="component" value="Unassembled WGS sequence"/>
</dbReference>
<reference evidence="5 6" key="1">
    <citation type="submission" date="2015-12" db="EMBL/GenBank/DDBJ databases">
        <authorList>
            <person name="Shamseldin A."/>
            <person name="Moawad H."/>
            <person name="Abd El-Rahim W.M."/>
            <person name="Sadowsky M.J."/>
        </authorList>
    </citation>
    <scope>NUCLEOTIDE SEQUENCE [LARGE SCALE GENOMIC DNA]</scope>
    <source>
        <strain evidence="5 6">SJ5A-1</strain>
    </source>
</reference>
<dbReference type="EMBL" id="LPXO01000010">
    <property type="protein sequence ID" value="KUF09843.1"/>
    <property type="molecule type" value="Genomic_DNA"/>
</dbReference>
<dbReference type="SUPFAM" id="SSF46785">
    <property type="entry name" value="Winged helix' DNA-binding domain"/>
    <property type="match status" value="1"/>
</dbReference>
<dbReference type="PANTHER" id="PTHR43537:SF45">
    <property type="entry name" value="GNTR FAMILY REGULATORY PROTEIN"/>
    <property type="match status" value="1"/>
</dbReference>
<keyword evidence="6" id="KW-1185">Reference proteome</keyword>
<evidence type="ECO:0000256" key="2">
    <source>
        <dbReference type="ARBA" id="ARBA00023125"/>
    </source>
</evidence>
<dbReference type="STRING" id="1685382.AVJ23_15470"/>
<dbReference type="InterPro" id="IPR000524">
    <property type="entry name" value="Tscrpt_reg_HTH_GntR"/>
</dbReference>
<dbReference type="InterPro" id="IPR011711">
    <property type="entry name" value="GntR_C"/>
</dbReference>
<sequence>MEQAQDGARTEKEGQAAEGNLRRVAYEQIIEALMSRRIRPGRLISQREIAAETGCSLSSIREALKWLEAESVVRLIPKRGIEFREITRKEVAESYELRSLIELQALDAFAARATPQQIDEIRVRTQALIDEQRRGALGPDHTVRRIETDHDLHRQIVAALDNDLVAEVHRRNETIMLLARLNLPPSLLESGPALDEHMAVLDRLAAGDVEGAKRALAHHLDSARDRSLRALVV</sequence>
<evidence type="ECO:0000256" key="3">
    <source>
        <dbReference type="ARBA" id="ARBA00023163"/>
    </source>
</evidence>
<proteinExistence type="predicted"/>
<dbReference type="PROSITE" id="PS50949">
    <property type="entry name" value="HTH_GNTR"/>
    <property type="match status" value="1"/>
</dbReference>
<accession>A0A0W7WGT6</accession>
<organism evidence="5 6">
    <name type="scientific">Pseudoponticoccus marisrubri</name>
    <dbReference type="NCBI Taxonomy" id="1685382"/>
    <lineage>
        <taxon>Bacteria</taxon>
        <taxon>Pseudomonadati</taxon>
        <taxon>Pseudomonadota</taxon>
        <taxon>Alphaproteobacteria</taxon>
        <taxon>Rhodobacterales</taxon>
        <taxon>Roseobacteraceae</taxon>
        <taxon>Pseudoponticoccus</taxon>
    </lineage>
</organism>